<feature type="compositionally biased region" description="Low complexity" evidence="1">
    <location>
        <begin position="555"/>
        <end position="644"/>
    </location>
</feature>
<dbReference type="InterPro" id="IPR001283">
    <property type="entry name" value="CRISP-related"/>
</dbReference>
<reference evidence="5" key="1">
    <citation type="submission" date="2020-12" db="UniProtKB">
        <authorList>
            <consortium name="WormBaseParasite"/>
        </authorList>
    </citation>
    <scope>IDENTIFICATION</scope>
    <source>
        <strain evidence="5">MHco3</strain>
    </source>
</reference>
<dbReference type="AlphaFoldDB" id="A0A7I4XTK9"/>
<dbReference type="InterPro" id="IPR035940">
    <property type="entry name" value="CAP_sf"/>
</dbReference>
<proteinExistence type="predicted"/>
<organism evidence="4 5">
    <name type="scientific">Haemonchus contortus</name>
    <name type="common">Barber pole worm</name>
    <dbReference type="NCBI Taxonomy" id="6289"/>
    <lineage>
        <taxon>Eukaryota</taxon>
        <taxon>Metazoa</taxon>
        <taxon>Ecdysozoa</taxon>
        <taxon>Nematoda</taxon>
        <taxon>Chromadorea</taxon>
        <taxon>Rhabditida</taxon>
        <taxon>Rhabditina</taxon>
        <taxon>Rhabditomorpha</taxon>
        <taxon>Strongyloidea</taxon>
        <taxon>Trichostrongylidae</taxon>
        <taxon>Haemonchus</taxon>
    </lineage>
</organism>
<feature type="region of interest" description="Disordered" evidence="1">
    <location>
        <begin position="514"/>
        <end position="732"/>
    </location>
</feature>
<dbReference type="SMART" id="SM00198">
    <property type="entry name" value="SCP"/>
    <property type="match status" value="2"/>
</dbReference>
<dbReference type="WBParaSite" id="HCON_00003130-00001">
    <property type="protein sequence ID" value="HCON_00003130-00001"/>
    <property type="gene ID" value="HCON_00003130"/>
</dbReference>
<dbReference type="CDD" id="cd05380">
    <property type="entry name" value="CAP_euk"/>
    <property type="match status" value="2"/>
</dbReference>
<evidence type="ECO:0000259" key="3">
    <source>
        <dbReference type="SMART" id="SM00198"/>
    </source>
</evidence>
<feature type="compositionally biased region" description="Low complexity" evidence="1">
    <location>
        <begin position="651"/>
        <end position="666"/>
    </location>
</feature>
<protein>
    <submittedName>
        <fullName evidence="5">SCP domain-containing protein</fullName>
    </submittedName>
</protein>
<keyword evidence="4" id="KW-1185">Reference proteome</keyword>
<dbReference type="OrthoDB" id="5872317at2759"/>
<dbReference type="InterPro" id="IPR014044">
    <property type="entry name" value="CAP_dom"/>
</dbReference>
<feature type="region of interest" description="Disordered" evidence="1">
    <location>
        <begin position="261"/>
        <end position="311"/>
    </location>
</feature>
<feature type="domain" description="SCP" evidence="3">
    <location>
        <begin position="751"/>
        <end position="902"/>
    </location>
</feature>
<name>A0A7I4XTK9_HAECO</name>
<sequence>MFLITVVLLLHLSAEGNSQPIPLTYEEYNSQVMQYMNGLRYSVAHGEVVANHWGSINLSASAHMFMLEYSPEMGVYAEINVQGCQSSNFIPPGGSLNFGGFQLSSGAYSANAIDSLSTTNNHISRVMPQDYNYTMFDPIRFDYFIANNWIAVLKSNNLTDSQGQVIYNNKTMEPWQMMIYYKATKAACAVQQCNYTYVTACAFDKGPQWGEPIYMADPHASGCSTDEDCTSIINGTICTTGNWPGLCGYKVPATTTSTTTSQTKIATSAPETSTPLRATATSAAGKTTSAAGSTKSIETTKETEPSSTVATTTSQSEYIIKLINEMRAEVANGNISTSYGSLPSSLHMFQLEYSPELEVYAQINTIQCQNENFTPSGSSMNYYTFYETPGNNLNRTTVINLALASWMEEILNTNFGSQVTYTNQNMQEFANMMYYKSTKAGCAYQHCNQPAPPRAVVACIFNSAPQTGKPIYLGTAGVTGCNNDGDCVSVFNGTKCGPQGLCGYSFTTTTKLHSTTSTAPVTTPATEKATSGAATGTPSKAATASTKGTRTPSEASSASTQGTGASSKAASASTQGTEASSKAATASTKGTGTPSKASSASTQGTGASSKAATASTKKTGTPSKASSASTQGTGASSKAATASTKRTETPSKAASGSTKGTGASSKVATASTQETGASSKAATASTQGTGTPSKAASASTRGTGASSKAASTSTRGSTIPSAASTSISEKTAAAATTTQTVLTTTAAAKLNQSELFIELINGFREKVVKGDLSTSNGPLPSSLQMFQVEYSPELEVYAKINTIQCQTENFTPPRSSMNYYTFYETPGENLSNITVINLALASWMQEILNTNFGSQVTYTNQNMKDFANMIYYKSTKAGCAYQQCNQPAPPRAVVACIFNSAPQLGKPIYPGTQGVNGCNKDSDCSAVISGTTCGPQGLCGYSFS</sequence>
<feature type="compositionally biased region" description="Low complexity" evidence="1">
    <location>
        <begin position="514"/>
        <end position="526"/>
    </location>
</feature>
<evidence type="ECO:0000313" key="4">
    <source>
        <dbReference type="Proteomes" id="UP000025227"/>
    </source>
</evidence>
<feature type="chain" id="PRO_5029565774" evidence="2">
    <location>
        <begin position="19"/>
        <end position="944"/>
    </location>
</feature>
<feature type="compositionally biased region" description="Polar residues" evidence="1">
    <location>
        <begin position="528"/>
        <end position="554"/>
    </location>
</feature>
<dbReference type="PANTHER" id="PTHR10334">
    <property type="entry name" value="CYSTEINE-RICH SECRETORY PROTEIN-RELATED"/>
    <property type="match status" value="1"/>
</dbReference>
<feature type="domain" description="SCP" evidence="3">
    <location>
        <begin position="313"/>
        <end position="465"/>
    </location>
</feature>
<dbReference type="Proteomes" id="UP000025227">
    <property type="component" value="Unplaced"/>
</dbReference>
<evidence type="ECO:0000313" key="5">
    <source>
        <dbReference type="WBParaSite" id="HCON_00003130-00001"/>
    </source>
</evidence>
<dbReference type="SUPFAM" id="SSF55797">
    <property type="entry name" value="PR-1-like"/>
    <property type="match status" value="3"/>
</dbReference>
<feature type="signal peptide" evidence="2">
    <location>
        <begin position="1"/>
        <end position="18"/>
    </location>
</feature>
<feature type="compositionally biased region" description="Low complexity" evidence="1">
    <location>
        <begin position="675"/>
        <end position="732"/>
    </location>
</feature>
<keyword evidence="2" id="KW-0732">Signal</keyword>
<accession>A0A7I4XTK9</accession>
<evidence type="ECO:0000256" key="2">
    <source>
        <dbReference type="SAM" id="SignalP"/>
    </source>
</evidence>
<evidence type="ECO:0000256" key="1">
    <source>
        <dbReference type="SAM" id="MobiDB-lite"/>
    </source>
</evidence>
<feature type="compositionally biased region" description="Low complexity" evidence="1">
    <location>
        <begin position="278"/>
        <end position="297"/>
    </location>
</feature>
<dbReference type="Gene3D" id="3.40.33.10">
    <property type="entry name" value="CAP"/>
    <property type="match status" value="3"/>
</dbReference>
<dbReference type="Pfam" id="PF00188">
    <property type="entry name" value="CAP"/>
    <property type="match status" value="2"/>
</dbReference>